<evidence type="ECO:0000259" key="2">
    <source>
        <dbReference type="SMART" id="SM00382"/>
    </source>
</evidence>
<dbReference type="SMART" id="SM00382">
    <property type="entry name" value="AAA"/>
    <property type="match status" value="1"/>
</dbReference>
<dbReference type="GeneID" id="89290426"/>
<dbReference type="PANTHER" id="PTHR30121">
    <property type="entry name" value="UNCHARACTERIZED PROTEIN YJGR-RELATED"/>
    <property type="match status" value="1"/>
</dbReference>
<keyword evidence="3" id="KW-0547">Nucleotide-binding</keyword>
<proteinExistence type="predicted"/>
<dbReference type="PANTHER" id="PTHR30121:SF6">
    <property type="entry name" value="SLR6007 PROTEIN"/>
    <property type="match status" value="1"/>
</dbReference>
<protein>
    <submittedName>
        <fullName evidence="3">ATP-binding protein</fullName>
    </submittedName>
</protein>
<dbReference type="InterPro" id="IPR003593">
    <property type="entry name" value="AAA+_ATPase"/>
</dbReference>
<evidence type="ECO:0000313" key="4">
    <source>
        <dbReference type="Proteomes" id="UP001341135"/>
    </source>
</evidence>
<feature type="domain" description="AAA+ ATPase" evidence="2">
    <location>
        <begin position="243"/>
        <end position="619"/>
    </location>
</feature>
<name>A0ABM8J0J8_9CREN</name>
<evidence type="ECO:0000256" key="1">
    <source>
        <dbReference type="SAM" id="Coils"/>
    </source>
</evidence>
<gene>
    <name evidence="3" type="ORF">PABY_24220</name>
</gene>
<dbReference type="RefSeq" id="WP_338250575.1">
    <property type="nucleotide sequence ID" value="NZ_AP028907.1"/>
</dbReference>
<evidence type="ECO:0000313" key="3">
    <source>
        <dbReference type="EMBL" id="BES82855.1"/>
    </source>
</evidence>
<dbReference type="InterPro" id="IPR002789">
    <property type="entry name" value="HerA_central"/>
</dbReference>
<feature type="coiled-coil region" evidence="1">
    <location>
        <begin position="13"/>
        <end position="40"/>
    </location>
</feature>
<keyword evidence="3" id="KW-0067">ATP-binding</keyword>
<sequence>MTGGEGAGFERLVNERRRIVQRYEEMVEAAERLARLLAAELGVETLQQYGWLVGRVSASRDIGSDLVPVDLAPEAWIGLAHSHPEVFSPGYFYAIVDLKTASVVLGEVAESTRSSIPGVLGAQEPLTSIPLARPSPITVAGNVVSIRVYVRPVLAVHLGREGLEEASRARSVEELAGILAEAEKLAPSFPIDPGSPVAIPHPAVLSALIAPRGDVTLGALAIMDRPYLAAGSPVPVSLPWSVMVKHILVTGTTGSGKTSLVKNILYSVSRTQGGDVHIVVLDANQDYVAGLFPGYIPRVLVDAKRAGILRLYGVEAEPGEPVKGPSLRGLVVIPCPGDNCSPQSEAKRYAETLAGIARAMYSRAGGECRLVDGPVVHDTGAPYVYEAWYTVECGGEKTVSVYIAPRGIELRDPRQLSEIDPYMTERAREALPALVDSLGCRIPHPAKLAYCIERKIQEAKRYAPEATLQHLLRRLRVLANTGVINTAAPGIDYNELANAMESLGVNTLMLDLGYAATRSESDPTAVKVLLGYQLLRSLASTAEKGTGPGRILLVVDEAHLFFPRGGGEYAEMLRRTLERLARLGRSRGISLLLSTHRESDLSPLVVTLANTKIYMRTDRKTAEELQLPTEYRKRLPFYADYAAVLSSYAVHGGYLGLVSAPAAIGHRTA</sequence>
<dbReference type="Pfam" id="PF01935">
    <property type="entry name" value="DUF87"/>
    <property type="match status" value="1"/>
</dbReference>
<keyword evidence="1" id="KW-0175">Coiled coil</keyword>
<dbReference type="InterPro" id="IPR027417">
    <property type="entry name" value="P-loop_NTPase"/>
</dbReference>
<dbReference type="Gene3D" id="3.40.50.300">
    <property type="entry name" value="P-loop containing nucleotide triphosphate hydrolases"/>
    <property type="match status" value="2"/>
</dbReference>
<accession>A0ABM8J0J8</accession>
<organism evidence="3 4">
    <name type="scientific">Pyrodictium abyssi</name>
    <dbReference type="NCBI Taxonomy" id="54256"/>
    <lineage>
        <taxon>Archaea</taxon>
        <taxon>Thermoproteota</taxon>
        <taxon>Thermoprotei</taxon>
        <taxon>Desulfurococcales</taxon>
        <taxon>Pyrodictiaceae</taxon>
        <taxon>Pyrodictium</taxon>
    </lineage>
</organism>
<keyword evidence="4" id="KW-1185">Reference proteome</keyword>
<dbReference type="GO" id="GO:0005524">
    <property type="term" value="F:ATP binding"/>
    <property type="evidence" value="ECO:0007669"/>
    <property type="project" value="UniProtKB-KW"/>
</dbReference>
<dbReference type="EMBL" id="AP028907">
    <property type="protein sequence ID" value="BES82855.1"/>
    <property type="molecule type" value="Genomic_DNA"/>
</dbReference>
<reference evidence="3 4" key="1">
    <citation type="submission" date="2023-09" db="EMBL/GenBank/DDBJ databases">
        <title>Pyrofollis japonicus gen. nov. sp. nov., a novel member of the family Pyrodictiaceae isolated from the Iheya North hydrothermal field.</title>
        <authorList>
            <person name="Miyazaki U."/>
            <person name="Sanari M."/>
            <person name="Tame A."/>
            <person name="Kitajima M."/>
            <person name="Okamoto A."/>
            <person name="Sawayama S."/>
            <person name="Miyazaki J."/>
            <person name="Takai K."/>
            <person name="Nakagawa S."/>
        </authorList>
    </citation>
    <scope>NUCLEOTIDE SEQUENCE [LARGE SCALE GENOMIC DNA]</scope>
    <source>
        <strain evidence="3 4">AV2</strain>
    </source>
</reference>
<dbReference type="SUPFAM" id="SSF52540">
    <property type="entry name" value="P-loop containing nucleoside triphosphate hydrolases"/>
    <property type="match status" value="1"/>
</dbReference>
<dbReference type="Proteomes" id="UP001341135">
    <property type="component" value="Chromosome"/>
</dbReference>
<dbReference type="InterPro" id="IPR051162">
    <property type="entry name" value="T4SS_component"/>
</dbReference>